<evidence type="ECO:0000313" key="1">
    <source>
        <dbReference type="EMBL" id="ATZ45556.1"/>
    </source>
</evidence>
<organism evidence="1 2">
    <name type="scientific">Botryotinia fuckeliana (strain B05.10)</name>
    <name type="common">Noble rot fungus</name>
    <name type="synonym">Botrytis cinerea</name>
    <dbReference type="NCBI Taxonomy" id="332648"/>
    <lineage>
        <taxon>Eukaryota</taxon>
        <taxon>Fungi</taxon>
        <taxon>Dikarya</taxon>
        <taxon>Ascomycota</taxon>
        <taxon>Pezizomycotina</taxon>
        <taxon>Leotiomycetes</taxon>
        <taxon>Helotiales</taxon>
        <taxon>Sclerotiniaceae</taxon>
        <taxon>Botrytis</taxon>
    </lineage>
</organism>
<reference evidence="1 2" key="3">
    <citation type="journal article" date="2017" name="Mol. Plant Pathol.">
        <title>A gapless genome sequence of the fungus Botrytis cinerea.</title>
        <authorList>
            <person name="Van Kan J.A."/>
            <person name="Stassen J.H."/>
            <person name="Mosbach A."/>
            <person name="Van Der Lee T.A."/>
            <person name="Faino L."/>
            <person name="Farmer A.D."/>
            <person name="Papasotiriou D.G."/>
            <person name="Zhou S."/>
            <person name="Seidl M.F."/>
            <person name="Cottam E."/>
            <person name="Edel D."/>
            <person name="Hahn M."/>
            <person name="Schwartz D.C."/>
            <person name="Dietrich R.A."/>
            <person name="Widdison S."/>
            <person name="Scalliet G."/>
        </authorList>
    </citation>
    <scope>NUCLEOTIDE SEQUENCE [LARGE SCALE GENOMIC DNA]</scope>
    <source>
        <strain evidence="1 2">B05.10</strain>
    </source>
</reference>
<sequence length="26" mass="2667">MSPCSCCTHAASEGCSSTCSCCKDQH</sequence>
<evidence type="ECO:0000313" key="2">
    <source>
        <dbReference type="Proteomes" id="UP000001798"/>
    </source>
</evidence>
<protein>
    <recommendedName>
        <fullName evidence="3">Metallothionein</fullName>
    </recommendedName>
</protein>
<gene>
    <name evidence="1" type="ORF">BCIN_01g03190</name>
</gene>
<proteinExistence type="predicted"/>
<name>A0A384J4V5_BOTFB</name>
<evidence type="ECO:0008006" key="3">
    <source>
        <dbReference type="Google" id="ProtNLM"/>
    </source>
</evidence>
<reference evidence="1 2" key="1">
    <citation type="journal article" date="2011" name="PLoS Genet.">
        <title>Genomic analysis of the necrotrophic fungal pathogens Sclerotinia sclerotiorum and Botrytis cinerea.</title>
        <authorList>
            <person name="Amselem J."/>
            <person name="Cuomo C.A."/>
            <person name="van Kan J.A."/>
            <person name="Viaud M."/>
            <person name="Benito E.P."/>
            <person name="Couloux A."/>
            <person name="Coutinho P.M."/>
            <person name="de Vries R.P."/>
            <person name="Dyer P.S."/>
            <person name="Fillinger S."/>
            <person name="Fournier E."/>
            <person name="Gout L."/>
            <person name="Hahn M."/>
            <person name="Kohn L."/>
            <person name="Lapalu N."/>
            <person name="Plummer K.M."/>
            <person name="Pradier J.M."/>
            <person name="Quevillon E."/>
            <person name="Sharon A."/>
            <person name="Simon A."/>
            <person name="ten Have A."/>
            <person name="Tudzynski B."/>
            <person name="Tudzynski P."/>
            <person name="Wincker P."/>
            <person name="Andrew M."/>
            <person name="Anthouard V."/>
            <person name="Beever R.E."/>
            <person name="Beffa R."/>
            <person name="Benoit I."/>
            <person name="Bouzid O."/>
            <person name="Brault B."/>
            <person name="Chen Z."/>
            <person name="Choquer M."/>
            <person name="Collemare J."/>
            <person name="Cotton P."/>
            <person name="Danchin E.G."/>
            <person name="Da Silva C."/>
            <person name="Gautier A."/>
            <person name="Giraud C."/>
            <person name="Giraud T."/>
            <person name="Gonzalez C."/>
            <person name="Grossetete S."/>
            <person name="Guldener U."/>
            <person name="Henrissat B."/>
            <person name="Howlett B.J."/>
            <person name="Kodira C."/>
            <person name="Kretschmer M."/>
            <person name="Lappartient A."/>
            <person name="Leroch M."/>
            <person name="Levis C."/>
            <person name="Mauceli E."/>
            <person name="Neuveglise C."/>
            <person name="Oeser B."/>
            <person name="Pearson M."/>
            <person name="Poulain J."/>
            <person name="Poussereau N."/>
            <person name="Quesneville H."/>
            <person name="Rascle C."/>
            <person name="Schumacher J."/>
            <person name="Segurens B."/>
            <person name="Sexton A."/>
            <person name="Silva E."/>
            <person name="Sirven C."/>
            <person name="Soanes D.M."/>
            <person name="Talbot N.J."/>
            <person name="Templeton M."/>
            <person name="Yandava C."/>
            <person name="Yarden O."/>
            <person name="Zeng Q."/>
            <person name="Rollins J.A."/>
            <person name="Lebrun M.H."/>
            <person name="Dickman M."/>
        </authorList>
    </citation>
    <scope>NUCLEOTIDE SEQUENCE [LARGE SCALE GENOMIC DNA]</scope>
    <source>
        <strain evidence="1 2">B05.10</strain>
    </source>
</reference>
<keyword evidence="2" id="KW-1185">Reference proteome</keyword>
<dbReference type="VEuPathDB" id="FungiDB:Bcin01g03190"/>
<dbReference type="Proteomes" id="UP000001798">
    <property type="component" value="Chromosome 1"/>
</dbReference>
<reference evidence="1 2" key="2">
    <citation type="journal article" date="2012" name="Eukaryot. Cell">
        <title>Genome update of Botrytis cinerea strains B05.10 and T4.</title>
        <authorList>
            <person name="Staats M."/>
            <person name="van Kan J.A."/>
        </authorList>
    </citation>
    <scope>NUCLEOTIDE SEQUENCE [LARGE SCALE GENOMIC DNA]</scope>
    <source>
        <strain evidence="1 2">B05.10</strain>
    </source>
</reference>
<accession>A0A384J4V5</accession>
<dbReference type="AlphaFoldDB" id="A0A384J4V5"/>
<dbReference type="EMBL" id="CP009805">
    <property type="protein sequence ID" value="ATZ45556.1"/>
    <property type="molecule type" value="Genomic_DNA"/>
</dbReference>